<evidence type="ECO:0000256" key="4">
    <source>
        <dbReference type="ARBA" id="ARBA00022553"/>
    </source>
</evidence>
<feature type="domain" description="PI3K/PI4K catalytic" evidence="5">
    <location>
        <begin position="3106"/>
        <end position="3448"/>
    </location>
</feature>
<dbReference type="PROSITE" id="PS51189">
    <property type="entry name" value="FAT"/>
    <property type="match status" value="1"/>
</dbReference>
<sequence length="3533" mass="408690">MAEGSRVLTFDDYIEALHVNLNKSDKIPDVDEQCALLIAGLAGAYSEQPSSMQTAMCLSALFCGQQNILTFLRRASSKTELKTSKTQILQFLKFFVETAANRILPHAVELKSALLTVFNVDNASDIRAAVFPILSQLMELSAGFPDMESEIDKMATTFLNLIGLQSSTTTATIKGLSLAFLGLLCKYFPAHMRKYADPLLLGQYLKYLHEQLVKDNVKFEMLIAAGAMEGLIYYLVNFTPSSTTVQQTPLIRTKSKETDKHIQEQQIISESDLKRVYIYASRAIQTQEQTNLNRYALVKAGLELFAQHSTLFTEYLYDDYKQILDCIRAWNAHDNYDVKKIAQRAYDTFLLGVANALKEPNIKTPEQRHRAVGIFQYFIQHFRNKVDSPELEIRDLAMGIRGYGIFANACKLYGTEEDVKFMFVGLIQRCEQIAMPTITLSQAADVFDERFYALPNLLDALSAIIIEMTNIGEEFLGPLERLTIMTIDYYPRYQPKPQATTCSSVIKMILALQTKPTSYKPFLTRIVSQAIIRCCSHPLKSTVEQQLEDVEPDIPDEKAKSLLAIGKTITYENYIPLWKTILNVTSLKEFDTPTYPIFDRQNMLVSLYDEMIDSILHIIDRLDLSVDKEKTQNENDDGTTTTDPIFGMKPVKPKDFEIFYNLVDFCQDLLPEQSPDLFQKWIFRFLYEIIAASTKYPLVSGIYRFVTLVMNICLKLIYFKSDRIVPTTRGGIEMMETDINENEQVSSVCTLVRRFAHEVLSRQKQYRDDLLISCLQLIMSLPSECIDYDFADYVPAIQLALSIGLTYLPLAEQTINSLERWSQSTSLNLPNFYDQILPYLDDFLRLSHDQGEDVNVRAIVSALQEKTRLNSKSKHVLPTRMMKKTKQIKHLFEDSDIRRVQFRIFKYLGSLGNRINHYLIDDTSNYLIKEAVAWDNENHLTFNVPFDDIKPIIHLDIFLPRIVDLALHSSDRQTKITACELLQSIMLYMIGKSANNRSNAAASYEKLYAHLFPAVLELSCDSDTFTKTLFTTFMLQMIHWFTKNQNYENPETMSMLDTFMDGMISGRNASIRDFSGVCLNEFLKWAVKHAGGFDKLAYLKNSTSILKRIISFSMHPNSFKRLGSTLAWNSIYTLYRESDTLVDVYTLQLLYVFVESLSIAQGDDPSLGTQQQAIGALSHVERIIKEKHKLFYKETPKRHRPPSWTNATLDVAVGWLLRQCGRIETESRRKCIELVSTFIPLLEDIRSIREYFELKVKSDGNIYFIERFEGTFDKEKKTKFKANLANQTCLIDMSEQFSISIVYQWLDTVIASLDCYTWVFSQGFLNPLLFQDNNQQSRLIVAISYFIQKVSMNTLYDIITYFPPSNQPQVFTPTDVNQFETAKCTVIVRLLNFITALWTKYPQDTMRAIDSSFYNNDLVKLILTCVFNPTQLGFDINNEEINKKLPDRIANLLKSITSHLPDQLLQPFYDVSLEMTKTDGLYNLTNELNQNSVRWSLIFTISRGHRLLHDVRLLAKPKQSEEYAKELWTTMLTKMINHDDDFDKANLVLTVDVQRGLQSLFDYIIYLGIKPNEVLPYFFQSNRIHTDSGMTTVGTYLLTLFKHQITSWLGITPHFIIDNVGEINTVEQCRPVVVFLSTVLDLCSREKDIRQQYGRQFVDGIYTCWPQFSSLYQSTNLDDKLLIVTLLTKTFIIDSHILTTHEQFDHISQMYLSLLIDKQLNLTFKTRLLDLLTFFASIDTDETMCETKRQKWSNDLCRTLHIFTADCFPLKSTEFPVGTQEYHDYQAAIRKILSALELSSSFILFELLIWMLCCEQHHIFEEEILLSISRYVVKLNNQIKQTNLLDYIYSIIFGKNTLFRTEHRLNALEKLILKILTSVKKITLIEFYKKYICTLVIDELDIKLDLTSQTLTSILINKVCTYRLIDHMYTILNKDDVFGGNSSIARVFYDYVKKQEEARKILNVEIPMTAVKITDKFDGKELTKHVIAKARGQFVDGRPSKSMDVMLAGINTMEKQIKIHLIRALATSSFNCLISLLICTQTEAKLYKAFIFDSNPTKDEYVFENLIDSEHKYTFPLELERYYKKDKRTLLNILCKKILTSSKLDNSSQQRISSTPRYLSSQYLFGSSLTDELAVFDFTSAAVNQQQNDLNKSLSTSSSEQSSANISLEKKDYDGPALIEESVGILTIEYFIRLNQRNESNQLFHEPLKKKLKPDPDISKQLYKKIDQWLELAKCYRSLANYDDVRGIFSQTPGLKPITLRAIEEESHTDFLLALNSYVTALEQYPLTDDSLNDPILELEHEFWTQSMLNCCNQLNNWTIMSKHIFIDDTTFDTLWSNAHQLNYLMPYAIRAKLKLLISGTEQEQLEQDDLCQFFNNLSTTSDNTTATNNSETTFVKRSYIEKQYPFELATFFLYQKDFDRTKYYIQYAKEQFLLRWSTLSRLSEYGRKTTIQLIQPYYELDQFLVFIEHNLPLLKSLENRYLTNNKNDTTTRDLFLERVHNDLLSQWQLPDVVRSSIQTWDDIVTNRSLFLDILDELIGGPRMTFTSRLKATEFDPLLIDYKVQSLLDMSYCALRQRNFKLALTKLNETRHRLDLCQNPLMKSIYWNEIYCDVHLKRHQMQSSTATLSSLLSTSVAKELKKMETKINSLQIIDQQTAQLNSNYIQLNSQFSRIVIDFLLAQPKAYYEYEQDEKIPQAKHKQLEMYLYGLDNNTKQIQQADQLIYELFHKCTSILKENIEKQENDLQNPSINICLAKENILSRDYNELASVCDDYLRRYENNEVENNLMDNLFQGNNGNNIAELIVKSVLLSMKYGSNEGVKRFSRLLQIVDLYPNTMDLIAEKIQEIPCWMFFDCLYQITAYFDKPIALKLYPLIEQIVKLYPQSIVYPFKLSYETLQYSITDPILKQNLESIHQKLDHYTPLVNEFIEALNQLNPQQQFDAWSKELFHFLGNDPQIRDIEQLKSHLIKFKQTLFSDPINPDETTDDRMQANEIDQSKTKITSIRVLFKNAVEKEFDDLFGKNGELFSSISLGDTRLTLGNISLKLKTIIQDKTNINDYSTWFSSTFQQQNRTLDKTSLRELEIPGQYTSKKKPLLEHHIKIVGFDEKLLVLHSLRLPKRITIRGHDENDYRFLVKGGEDIRQDQRIEALFSIMNDLYDNDPNCNQSNSAHIAIRTYKVIPMSSKLGVIEWLDNTRPLKDLIEESYTDGELDIIMNQGQHPRKLYQDYVTNVYQKKHPTAKTANNTLMYAELFGLTKAQVQEEFNQIQSVIPADLLRRAYYKIANSHEGFYTLRRQFMTSYAVLCTSQYILGIGDRHQSNFLIDTSSGQIIGIDFGSAFNAATIHLPVPELIPIRLTRQLTQLMSPIGTAGLFRATMIHTMNALRENSDILLSTMDVFIKEPLMEWMEHAIKTSKQITQNETNLIRSDDTYAKDRIKSARLKLNGINPAVITASDLKLNNFLRSSNLQKACRRMEKIVFGDQTDSKRAQTFIKYVSDHYYKLSVDEQIDCIIDQATDVDILGRSWAGLETFM</sequence>
<comment type="caution">
    <text evidence="8">The sequence shown here is derived from an EMBL/GenBank/DDBJ whole genome shotgun (WGS) entry which is preliminary data.</text>
</comment>
<dbReference type="SMART" id="SM00146">
    <property type="entry name" value="PI3Kc"/>
    <property type="match status" value="1"/>
</dbReference>
<dbReference type="PANTHER" id="PTHR11139">
    <property type="entry name" value="ATAXIA TELANGIECTASIA MUTATED ATM -RELATED"/>
    <property type="match status" value="1"/>
</dbReference>
<dbReference type="InterPro" id="IPR014009">
    <property type="entry name" value="PIK_FAT"/>
</dbReference>
<comment type="subcellular location">
    <subcellularLocation>
        <location evidence="1">Nucleus</location>
        <location evidence="1">Nucleolus</location>
    </subcellularLocation>
</comment>
<feature type="domain" description="FAT" evidence="6">
    <location>
        <begin position="2212"/>
        <end position="2897"/>
    </location>
</feature>
<dbReference type="InterPro" id="IPR003151">
    <property type="entry name" value="PIK-rel_kinase_FAT"/>
</dbReference>
<comment type="similarity">
    <text evidence="2">Belongs to the PI3/PI4-kinase family.</text>
</comment>
<dbReference type="InterPro" id="IPR046803">
    <property type="entry name" value="DNAPKcs_CC1-2"/>
</dbReference>
<dbReference type="InterPro" id="IPR012582">
    <property type="entry name" value="DNAPKcs_CC3"/>
</dbReference>
<dbReference type="GO" id="GO:0000723">
    <property type="term" value="P:telomere maintenance"/>
    <property type="evidence" value="ECO:0007669"/>
    <property type="project" value="TreeGrafter"/>
</dbReference>
<dbReference type="GO" id="GO:0004677">
    <property type="term" value="F:DNA-dependent protein kinase activity"/>
    <property type="evidence" value="ECO:0007669"/>
    <property type="project" value="InterPro"/>
</dbReference>
<accession>A0A813YPJ1</accession>
<dbReference type="InterPro" id="IPR003152">
    <property type="entry name" value="FATC_dom"/>
</dbReference>
<reference evidence="8" key="1">
    <citation type="submission" date="2021-02" db="EMBL/GenBank/DDBJ databases">
        <authorList>
            <person name="Nowell W R."/>
        </authorList>
    </citation>
    <scope>NUCLEOTIDE SEQUENCE</scope>
</reference>
<dbReference type="PROSITE" id="PS50290">
    <property type="entry name" value="PI3_4_KINASE_3"/>
    <property type="match status" value="1"/>
</dbReference>
<gene>
    <name evidence="8" type="ORF">BJG266_LOCUS9756</name>
</gene>
<dbReference type="Proteomes" id="UP000663877">
    <property type="component" value="Unassembled WGS sequence"/>
</dbReference>
<evidence type="ECO:0000256" key="2">
    <source>
        <dbReference type="ARBA" id="ARBA00011031"/>
    </source>
</evidence>
<evidence type="ECO:0000256" key="3">
    <source>
        <dbReference type="ARBA" id="ARBA00018077"/>
    </source>
</evidence>
<dbReference type="InterPro" id="IPR011009">
    <property type="entry name" value="Kinase-like_dom_sf"/>
</dbReference>
<dbReference type="InterPro" id="IPR037706">
    <property type="entry name" value="DNA-PK_dom"/>
</dbReference>
<dbReference type="EMBL" id="CAJNOI010000032">
    <property type="protein sequence ID" value="CAF0887301.1"/>
    <property type="molecule type" value="Genomic_DNA"/>
</dbReference>
<dbReference type="Pfam" id="PF08163">
    <property type="entry name" value="DNAPKcs_CC3"/>
    <property type="match status" value="2"/>
</dbReference>
<evidence type="ECO:0000313" key="9">
    <source>
        <dbReference type="Proteomes" id="UP000663877"/>
    </source>
</evidence>
<dbReference type="Pfam" id="PF00454">
    <property type="entry name" value="PI3_PI4_kinase"/>
    <property type="match status" value="1"/>
</dbReference>
<dbReference type="Gene3D" id="3.30.1010.10">
    <property type="entry name" value="Phosphatidylinositol 3-kinase Catalytic Subunit, Chain A, domain 4"/>
    <property type="match status" value="1"/>
</dbReference>
<keyword evidence="4" id="KW-0597">Phosphoprotein</keyword>
<name>A0A813YPJ1_9BILA</name>
<evidence type="ECO:0000259" key="5">
    <source>
        <dbReference type="PROSITE" id="PS50290"/>
    </source>
</evidence>
<dbReference type="PANTHER" id="PTHR11139:SF68">
    <property type="entry name" value="DNA-DEPENDENT PROTEIN KINASE CATALYTIC SUBUNIT"/>
    <property type="match status" value="1"/>
</dbReference>
<evidence type="ECO:0000256" key="1">
    <source>
        <dbReference type="ARBA" id="ARBA00004604"/>
    </source>
</evidence>
<dbReference type="Pfam" id="PF20502">
    <property type="entry name" value="DNAPKcs_CC1-2"/>
    <property type="match status" value="1"/>
</dbReference>
<dbReference type="InterPro" id="IPR036940">
    <property type="entry name" value="PI3/4_kinase_cat_sf"/>
</dbReference>
<dbReference type="GO" id="GO:0005730">
    <property type="term" value="C:nucleolus"/>
    <property type="evidence" value="ECO:0007669"/>
    <property type="project" value="UniProtKB-SubCell"/>
</dbReference>
<dbReference type="PROSITE" id="PS51190">
    <property type="entry name" value="FATC"/>
    <property type="match status" value="1"/>
</dbReference>
<protein>
    <recommendedName>
        <fullName evidence="3">DNA-dependent protein kinase catalytic subunit</fullName>
    </recommendedName>
</protein>
<dbReference type="InterPro" id="IPR000403">
    <property type="entry name" value="PI3/4_kinase_cat_dom"/>
</dbReference>
<dbReference type="InterPro" id="IPR016024">
    <property type="entry name" value="ARM-type_fold"/>
</dbReference>
<dbReference type="SMART" id="SM01343">
    <property type="entry name" value="FATC"/>
    <property type="match status" value="1"/>
</dbReference>
<organism evidence="8 9">
    <name type="scientific">Adineta steineri</name>
    <dbReference type="NCBI Taxonomy" id="433720"/>
    <lineage>
        <taxon>Eukaryota</taxon>
        <taxon>Metazoa</taxon>
        <taxon>Spiralia</taxon>
        <taxon>Gnathifera</taxon>
        <taxon>Rotifera</taxon>
        <taxon>Eurotatoria</taxon>
        <taxon>Bdelloidea</taxon>
        <taxon>Adinetida</taxon>
        <taxon>Adinetidae</taxon>
        <taxon>Adineta</taxon>
    </lineage>
</organism>
<dbReference type="CDD" id="cd05172">
    <property type="entry name" value="PIKKc_DNA-PK"/>
    <property type="match status" value="1"/>
</dbReference>
<dbReference type="SMART" id="SM01344">
    <property type="entry name" value="NUC194"/>
    <property type="match status" value="1"/>
</dbReference>
<dbReference type="SUPFAM" id="SSF56112">
    <property type="entry name" value="Protein kinase-like (PK-like)"/>
    <property type="match status" value="1"/>
</dbReference>
<dbReference type="Pfam" id="PF20500">
    <property type="entry name" value="DNA-PKcs_N"/>
    <property type="match status" value="1"/>
</dbReference>
<evidence type="ECO:0000259" key="6">
    <source>
        <dbReference type="PROSITE" id="PS51189"/>
    </source>
</evidence>
<dbReference type="SUPFAM" id="SSF48371">
    <property type="entry name" value="ARM repeat"/>
    <property type="match status" value="2"/>
</dbReference>
<dbReference type="GO" id="GO:0006303">
    <property type="term" value="P:double-strand break repair via nonhomologous end joining"/>
    <property type="evidence" value="ECO:0007669"/>
    <property type="project" value="InterPro"/>
</dbReference>
<dbReference type="InterPro" id="IPR050517">
    <property type="entry name" value="DDR_Repair_Kinase"/>
</dbReference>
<dbReference type="InterPro" id="IPR046804">
    <property type="entry name" value="DNA-PKcs_N"/>
</dbReference>
<evidence type="ECO:0000259" key="7">
    <source>
        <dbReference type="PROSITE" id="PS51190"/>
    </source>
</evidence>
<evidence type="ECO:0000313" key="8">
    <source>
        <dbReference type="EMBL" id="CAF0887301.1"/>
    </source>
</evidence>
<feature type="domain" description="FATC" evidence="7">
    <location>
        <begin position="3501"/>
        <end position="3533"/>
    </location>
</feature>
<dbReference type="Pfam" id="PF02259">
    <property type="entry name" value="FAT"/>
    <property type="match status" value="1"/>
</dbReference>
<dbReference type="Gene3D" id="1.10.1070.11">
    <property type="entry name" value="Phosphatidylinositol 3-/4-kinase, catalytic domain"/>
    <property type="match status" value="1"/>
</dbReference>
<proteinExistence type="inferred from homology"/>